<dbReference type="SMART" id="SM00450">
    <property type="entry name" value="RHOD"/>
    <property type="match status" value="1"/>
</dbReference>
<keyword evidence="1" id="KW-0732">Signal</keyword>
<dbReference type="Gene3D" id="3.40.250.10">
    <property type="entry name" value="Rhodanese-like domain"/>
    <property type="match status" value="1"/>
</dbReference>
<dbReference type="InterPro" id="IPR036873">
    <property type="entry name" value="Rhodanese-like_dom_sf"/>
</dbReference>
<dbReference type="PANTHER" id="PTHR44086">
    <property type="entry name" value="THIOSULFATE SULFURTRANSFERASE RDL2, MITOCHONDRIAL-RELATED"/>
    <property type="match status" value="1"/>
</dbReference>
<dbReference type="PROSITE" id="PS51257">
    <property type="entry name" value="PROKAR_LIPOPROTEIN"/>
    <property type="match status" value="1"/>
</dbReference>
<dbReference type="PANTHER" id="PTHR44086:SF10">
    <property type="entry name" value="THIOSULFATE SULFURTRANSFERASE_RHODANESE-LIKE DOMAIN-CONTAINING PROTEIN 3"/>
    <property type="match status" value="1"/>
</dbReference>
<dbReference type="InterPro" id="IPR001763">
    <property type="entry name" value="Rhodanese-like_dom"/>
</dbReference>
<dbReference type="AlphaFoldDB" id="A0A4R3YEM8"/>
<dbReference type="EMBL" id="SMCO01000001">
    <property type="protein sequence ID" value="TCV90342.1"/>
    <property type="molecule type" value="Genomic_DNA"/>
</dbReference>
<sequence length="134" mass="14984">MLTRLLGILLLTFSLGACSEPPYTSIDNAQLKTLIAQGIPLYDIRRPEEWMQTNVVEGSHKLTYVDASGRMNPAFLGRFTAEVNKNDPVILICRTGSRTRSLAHELTDMGYTKIYNVRNGITNWISEGNPVVKN</sequence>
<keyword evidence="3" id="KW-0808">Transferase</keyword>
<dbReference type="OrthoDB" id="9784009at2"/>
<organism evidence="3 4">
    <name type="scientific">Sulfurirhabdus autotrophica</name>
    <dbReference type="NCBI Taxonomy" id="1706046"/>
    <lineage>
        <taxon>Bacteria</taxon>
        <taxon>Pseudomonadati</taxon>
        <taxon>Pseudomonadota</taxon>
        <taxon>Betaproteobacteria</taxon>
        <taxon>Nitrosomonadales</taxon>
        <taxon>Sulfuricellaceae</taxon>
        <taxon>Sulfurirhabdus</taxon>
    </lineage>
</organism>
<dbReference type="Proteomes" id="UP000295367">
    <property type="component" value="Unassembled WGS sequence"/>
</dbReference>
<comment type="caution">
    <text evidence="3">The sequence shown here is derived from an EMBL/GenBank/DDBJ whole genome shotgun (WGS) entry which is preliminary data.</text>
</comment>
<gene>
    <name evidence="3" type="ORF">EDC63_101312</name>
</gene>
<keyword evidence="4" id="KW-1185">Reference proteome</keyword>
<feature type="domain" description="Rhodanese" evidence="2">
    <location>
        <begin position="36"/>
        <end position="133"/>
    </location>
</feature>
<protein>
    <submittedName>
        <fullName evidence="3">Rhodanese-related sulfurtransferase</fullName>
    </submittedName>
</protein>
<reference evidence="3 4" key="1">
    <citation type="submission" date="2019-03" db="EMBL/GenBank/DDBJ databases">
        <title>Genomic Encyclopedia of Type Strains, Phase IV (KMG-IV): sequencing the most valuable type-strain genomes for metagenomic binning, comparative biology and taxonomic classification.</title>
        <authorList>
            <person name="Goeker M."/>
        </authorList>
    </citation>
    <scope>NUCLEOTIDE SEQUENCE [LARGE SCALE GENOMIC DNA]</scope>
    <source>
        <strain evidence="3 4">DSM 100309</strain>
    </source>
</reference>
<accession>A0A4R3YEM8</accession>
<proteinExistence type="predicted"/>
<dbReference type="GO" id="GO:0004792">
    <property type="term" value="F:thiosulfate-cyanide sulfurtransferase activity"/>
    <property type="evidence" value="ECO:0007669"/>
    <property type="project" value="TreeGrafter"/>
</dbReference>
<evidence type="ECO:0000313" key="4">
    <source>
        <dbReference type="Proteomes" id="UP000295367"/>
    </source>
</evidence>
<feature type="chain" id="PRO_5020583559" evidence="1">
    <location>
        <begin position="20"/>
        <end position="134"/>
    </location>
</feature>
<dbReference type="SUPFAM" id="SSF52821">
    <property type="entry name" value="Rhodanese/Cell cycle control phosphatase"/>
    <property type="match status" value="1"/>
</dbReference>
<evidence type="ECO:0000313" key="3">
    <source>
        <dbReference type="EMBL" id="TCV90342.1"/>
    </source>
</evidence>
<dbReference type="RefSeq" id="WP_124947709.1">
    <property type="nucleotide sequence ID" value="NZ_BHVT01000073.1"/>
</dbReference>
<feature type="signal peptide" evidence="1">
    <location>
        <begin position="1"/>
        <end position="19"/>
    </location>
</feature>
<dbReference type="Pfam" id="PF00581">
    <property type="entry name" value="Rhodanese"/>
    <property type="match status" value="1"/>
</dbReference>
<dbReference type="PROSITE" id="PS50206">
    <property type="entry name" value="RHODANESE_3"/>
    <property type="match status" value="1"/>
</dbReference>
<evidence type="ECO:0000259" key="2">
    <source>
        <dbReference type="PROSITE" id="PS50206"/>
    </source>
</evidence>
<evidence type="ECO:0000256" key="1">
    <source>
        <dbReference type="SAM" id="SignalP"/>
    </source>
</evidence>
<name>A0A4R3YEM8_9PROT</name>